<proteinExistence type="inferred from homology"/>
<dbReference type="InterPro" id="IPR027417">
    <property type="entry name" value="P-loop_NTPase"/>
</dbReference>
<dbReference type="InterPro" id="IPR017871">
    <property type="entry name" value="ABC_transporter-like_CS"/>
</dbReference>
<dbReference type="Proteomes" id="UP000285295">
    <property type="component" value="Unassembled WGS sequence"/>
</dbReference>
<dbReference type="PROSITE" id="PS00211">
    <property type="entry name" value="ABC_TRANSPORTER_1"/>
    <property type="match status" value="1"/>
</dbReference>
<evidence type="ECO:0000256" key="7">
    <source>
        <dbReference type="ARBA" id="ARBA00023136"/>
    </source>
</evidence>
<evidence type="ECO:0000313" key="10">
    <source>
        <dbReference type="Proteomes" id="UP000285295"/>
    </source>
</evidence>
<comment type="subcellular location">
    <subcellularLocation>
        <location evidence="1">Cell membrane</location>
        <topology evidence="1">Peripheral membrane protein</topology>
    </subcellularLocation>
</comment>
<dbReference type="PANTHER" id="PTHR43166">
    <property type="entry name" value="AMINO ACID IMPORT ATP-BINDING PROTEIN"/>
    <property type="match status" value="1"/>
</dbReference>
<dbReference type="InterPro" id="IPR050086">
    <property type="entry name" value="MetN_ABC_transporter-like"/>
</dbReference>
<dbReference type="OrthoDB" id="9802264at2"/>
<dbReference type="PIRSF" id="PIRSF039085">
    <property type="entry name" value="ABC_ATPase_HisP"/>
    <property type="match status" value="1"/>
</dbReference>
<gene>
    <name evidence="9" type="ORF">D2T31_18410</name>
</gene>
<name>A0A443K2F6_9RHOB</name>
<dbReference type="InterPro" id="IPR003593">
    <property type="entry name" value="AAA+_ATPase"/>
</dbReference>
<comment type="caution">
    <text evidence="9">The sequence shown here is derived from an EMBL/GenBank/DDBJ whole genome shotgun (WGS) entry which is preliminary data.</text>
</comment>
<dbReference type="GO" id="GO:0005886">
    <property type="term" value="C:plasma membrane"/>
    <property type="evidence" value="ECO:0007669"/>
    <property type="project" value="UniProtKB-SubCell"/>
</dbReference>
<accession>A0A443K2F6</accession>
<dbReference type="AlphaFoldDB" id="A0A443K2F6"/>
<evidence type="ECO:0000259" key="8">
    <source>
        <dbReference type="PROSITE" id="PS50893"/>
    </source>
</evidence>
<evidence type="ECO:0000256" key="6">
    <source>
        <dbReference type="ARBA" id="ARBA00022840"/>
    </source>
</evidence>
<dbReference type="Gene3D" id="3.40.50.300">
    <property type="entry name" value="P-loop containing nucleotide triphosphate hydrolases"/>
    <property type="match status" value="1"/>
</dbReference>
<dbReference type="GO" id="GO:0016887">
    <property type="term" value="F:ATP hydrolysis activity"/>
    <property type="evidence" value="ECO:0007669"/>
    <property type="project" value="InterPro"/>
</dbReference>
<evidence type="ECO:0000313" key="9">
    <source>
        <dbReference type="EMBL" id="RWR26948.1"/>
    </source>
</evidence>
<dbReference type="EMBL" id="SAUX01000026">
    <property type="protein sequence ID" value="RWR26948.1"/>
    <property type="molecule type" value="Genomic_DNA"/>
</dbReference>
<evidence type="ECO:0000256" key="1">
    <source>
        <dbReference type="ARBA" id="ARBA00004202"/>
    </source>
</evidence>
<dbReference type="PROSITE" id="PS50893">
    <property type="entry name" value="ABC_TRANSPORTER_2"/>
    <property type="match status" value="1"/>
</dbReference>
<organism evidence="9 10">
    <name type="scientific">Paenirhodobacter populi</name>
    <dbReference type="NCBI Taxonomy" id="2306993"/>
    <lineage>
        <taxon>Bacteria</taxon>
        <taxon>Pseudomonadati</taxon>
        <taxon>Pseudomonadota</taxon>
        <taxon>Alphaproteobacteria</taxon>
        <taxon>Rhodobacterales</taxon>
        <taxon>Rhodobacter group</taxon>
        <taxon>Paenirhodobacter</taxon>
    </lineage>
</organism>
<keyword evidence="5" id="KW-0547">Nucleotide-binding</keyword>
<evidence type="ECO:0000256" key="2">
    <source>
        <dbReference type="ARBA" id="ARBA00005417"/>
    </source>
</evidence>
<evidence type="ECO:0000256" key="3">
    <source>
        <dbReference type="ARBA" id="ARBA00022448"/>
    </source>
</evidence>
<dbReference type="SMART" id="SM00382">
    <property type="entry name" value="AAA"/>
    <property type="match status" value="1"/>
</dbReference>
<dbReference type="Pfam" id="PF00005">
    <property type="entry name" value="ABC_tran"/>
    <property type="match status" value="1"/>
</dbReference>
<dbReference type="CDD" id="cd03262">
    <property type="entry name" value="ABC_HisP_GlnQ"/>
    <property type="match status" value="1"/>
</dbReference>
<keyword evidence="3" id="KW-0813">Transport</keyword>
<reference evidence="9 10" key="1">
    <citation type="submission" date="2019-01" db="EMBL/GenBank/DDBJ databases">
        <title>Sinorhodobacter populi sp. nov. isolated from the symptomatic bark tissue of Populus euramericana canker.</title>
        <authorList>
            <person name="Xu G."/>
        </authorList>
    </citation>
    <scope>NUCLEOTIDE SEQUENCE [LARGE SCALE GENOMIC DNA]</scope>
    <source>
        <strain evidence="9 10">D19-10-3-21</strain>
    </source>
</reference>
<dbReference type="PANTHER" id="PTHR43166:SF35">
    <property type="entry name" value="L-CYSTINE IMPORT ATP-BINDING PROTEIN TCYN"/>
    <property type="match status" value="1"/>
</dbReference>
<keyword evidence="4" id="KW-1003">Cell membrane</keyword>
<dbReference type="SUPFAM" id="SSF52540">
    <property type="entry name" value="P-loop containing nucleoside triphosphate hydrolases"/>
    <property type="match status" value="1"/>
</dbReference>
<dbReference type="GO" id="GO:0015424">
    <property type="term" value="F:ABC-type amino acid transporter activity"/>
    <property type="evidence" value="ECO:0007669"/>
    <property type="project" value="InterPro"/>
</dbReference>
<evidence type="ECO:0000256" key="5">
    <source>
        <dbReference type="ARBA" id="ARBA00022741"/>
    </source>
</evidence>
<dbReference type="InterPro" id="IPR030679">
    <property type="entry name" value="ABC_ATPase_HisP-typ"/>
</dbReference>
<keyword evidence="6 9" id="KW-0067">ATP-binding</keyword>
<sequence>MVIESPDAFLRLDNVVKTYGSYVALRNVSVSVGKGQAVALIGPSGSGKSTLLRCINILETIASGTIRMGEEEIGATTHGTVRRIHNAKVLARQREHIGMVFQSFNLFPHMTALENVTSGPRLVLRQPEVTARKRGMALLERVGLADKAGSYPRQLSGGQQQRIAIARALAMDPKIMLFDEPTSALDPETVQEVLNVIREVRDSGMTMLIATHEMEFARHASDRTIFMEAGQIVEQGPSSKVLFTPETERCQRFLAGLSGAPTPAIYGNEGNFS</sequence>
<protein>
    <submittedName>
        <fullName evidence="9">Amino acid ABC transporter ATP-binding protein</fullName>
    </submittedName>
</protein>
<dbReference type="InterPro" id="IPR003439">
    <property type="entry name" value="ABC_transporter-like_ATP-bd"/>
</dbReference>
<feature type="domain" description="ABC transporter" evidence="8">
    <location>
        <begin position="10"/>
        <end position="254"/>
    </location>
</feature>
<comment type="similarity">
    <text evidence="2">Belongs to the ABC transporter superfamily.</text>
</comment>
<dbReference type="GO" id="GO:0005524">
    <property type="term" value="F:ATP binding"/>
    <property type="evidence" value="ECO:0007669"/>
    <property type="project" value="UniProtKB-KW"/>
</dbReference>
<evidence type="ECO:0000256" key="4">
    <source>
        <dbReference type="ARBA" id="ARBA00022475"/>
    </source>
</evidence>
<keyword evidence="7" id="KW-0472">Membrane</keyword>
<reference evidence="9 10" key="2">
    <citation type="submission" date="2019-01" db="EMBL/GenBank/DDBJ databases">
        <authorList>
            <person name="Li Y."/>
        </authorList>
    </citation>
    <scope>NUCLEOTIDE SEQUENCE [LARGE SCALE GENOMIC DNA]</scope>
    <source>
        <strain evidence="9 10">D19-10-3-21</strain>
    </source>
</reference>
<dbReference type="RefSeq" id="WP_128238464.1">
    <property type="nucleotide sequence ID" value="NZ_SAUX01000026.1"/>
</dbReference>